<dbReference type="Proteomes" id="UP001469553">
    <property type="component" value="Unassembled WGS sequence"/>
</dbReference>
<dbReference type="EMBL" id="JAHRIP010032636">
    <property type="protein sequence ID" value="MEQ2293408.1"/>
    <property type="molecule type" value="Genomic_DNA"/>
</dbReference>
<evidence type="ECO:0000313" key="1">
    <source>
        <dbReference type="EMBL" id="MEQ2293408.1"/>
    </source>
</evidence>
<gene>
    <name evidence="1" type="ORF">AMECASPLE_033108</name>
</gene>
<keyword evidence="2" id="KW-1185">Reference proteome</keyword>
<name>A0ABV0YHZ2_9TELE</name>
<sequence>MTDEKAEAARCPVIFLSSHFLYDFIHLCRLSFLYHAIISKAEPLYMSSSSKTNSNHHHSTTMLDSLFPDKKQQLERSILHVNISPSFILILFNGQKRVEVVRIVRGCSR</sequence>
<proteinExistence type="predicted"/>
<evidence type="ECO:0000313" key="2">
    <source>
        <dbReference type="Proteomes" id="UP001469553"/>
    </source>
</evidence>
<reference evidence="1 2" key="1">
    <citation type="submission" date="2021-06" db="EMBL/GenBank/DDBJ databases">
        <authorList>
            <person name="Palmer J.M."/>
        </authorList>
    </citation>
    <scope>NUCLEOTIDE SEQUENCE [LARGE SCALE GENOMIC DNA]</scope>
    <source>
        <strain evidence="1 2">AS_MEX2019</strain>
        <tissue evidence="1">Muscle</tissue>
    </source>
</reference>
<protein>
    <submittedName>
        <fullName evidence="1">Uncharacterized protein</fullName>
    </submittedName>
</protein>
<accession>A0ABV0YHZ2</accession>
<organism evidence="1 2">
    <name type="scientific">Ameca splendens</name>
    <dbReference type="NCBI Taxonomy" id="208324"/>
    <lineage>
        <taxon>Eukaryota</taxon>
        <taxon>Metazoa</taxon>
        <taxon>Chordata</taxon>
        <taxon>Craniata</taxon>
        <taxon>Vertebrata</taxon>
        <taxon>Euteleostomi</taxon>
        <taxon>Actinopterygii</taxon>
        <taxon>Neopterygii</taxon>
        <taxon>Teleostei</taxon>
        <taxon>Neoteleostei</taxon>
        <taxon>Acanthomorphata</taxon>
        <taxon>Ovalentaria</taxon>
        <taxon>Atherinomorphae</taxon>
        <taxon>Cyprinodontiformes</taxon>
        <taxon>Goodeidae</taxon>
        <taxon>Ameca</taxon>
    </lineage>
</organism>
<comment type="caution">
    <text evidence="1">The sequence shown here is derived from an EMBL/GenBank/DDBJ whole genome shotgun (WGS) entry which is preliminary data.</text>
</comment>